<comment type="caution">
    <text evidence="4">The sequence shown here is derived from an EMBL/GenBank/DDBJ whole genome shotgun (WGS) entry which is preliminary data.</text>
</comment>
<feature type="domain" description="Bacteriophage tail tape measure C-terminal" evidence="3">
    <location>
        <begin position="820"/>
        <end position="894"/>
    </location>
</feature>
<keyword evidence="1" id="KW-0175">Coiled coil</keyword>
<dbReference type="InterPro" id="IPR043680">
    <property type="entry name" value="GpH_LAMBDA"/>
</dbReference>
<feature type="domain" description="Bacteriophage tail tape measure N-terminal" evidence="2">
    <location>
        <begin position="231"/>
        <end position="427"/>
    </location>
</feature>
<protein>
    <submittedName>
        <fullName evidence="4">Phage tail tape measure protein</fullName>
    </submittedName>
</protein>
<dbReference type="RefSeq" id="WP_020315061.1">
    <property type="nucleotide sequence ID" value="NZ_BIJP01000029.1"/>
</dbReference>
<reference evidence="4 5" key="1">
    <citation type="submission" date="2018-10" db="EMBL/GenBank/DDBJ databases">
        <authorList>
            <person name="Vanduin D."/>
            <person name="Fouts D."/>
            <person name="Wright M."/>
            <person name="Sutton G."/>
            <person name="Nguyen K."/>
            <person name="Kreiswirth B."/>
            <person name="Chen L."/>
            <person name="Rojas L."/>
            <person name="Hujer A."/>
            <person name="Hujer K."/>
            <person name="Bonomo R."/>
            <person name="Adams M."/>
        </authorList>
    </citation>
    <scope>NUCLEOTIDE SEQUENCE [LARGE SCALE GENOMIC DNA]</scope>
    <source>
        <strain evidence="4 5">CRK0165</strain>
    </source>
</reference>
<dbReference type="NCBIfam" id="TIGR01541">
    <property type="entry name" value="tape_meas_lam_C"/>
    <property type="match status" value="1"/>
</dbReference>
<evidence type="ECO:0000259" key="3">
    <source>
        <dbReference type="Pfam" id="PF09718"/>
    </source>
</evidence>
<dbReference type="Proteomes" id="UP000283322">
    <property type="component" value="Unassembled WGS sequence"/>
</dbReference>
<organism evidence="4 5">
    <name type="scientific">Klebsiella pneumoniae</name>
    <dbReference type="NCBI Taxonomy" id="573"/>
    <lineage>
        <taxon>Bacteria</taxon>
        <taxon>Pseudomonadati</taxon>
        <taxon>Pseudomonadota</taxon>
        <taxon>Gammaproteobacteria</taxon>
        <taxon>Enterobacterales</taxon>
        <taxon>Enterobacteriaceae</taxon>
        <taxon>Klebsiella/Raoultella group</taxon>
        <taxon>Klebsiella</taxon>
        <taxon>Klebsiella pneumoniae complex</taxon>
    </lineage>
</organism>
<evidence type="ECO:0000256" key="1">
    <source>
        <dbReference type="SAM" id="Coils"/>
    </source>
</evidence>
<evidence type="ECO:0000313" key="5">
    <source>
        <dbReference type="Proteomes" id="UP000283322"/>
    </source>
</evidence>
<sequence length="1048" mass="113656">MAQQISDLVINLDVDNATFTEQIARIKGQLSGMANESDKVQTRMRSAAEAQISALKTTSAASAGAVSDMQKRQADAAAGLQSELQRVSKSVDETYQRVTGLNQRYRENDAQAEALARRQDALAESFFRQIDGVRSLSGETRSLASIQEQFRKARAQGNITQGDYLSLISRTTARQKELQLVEEKANQAREKFLRQLKAQVVEQKLSGTELLRMKAAQVGASDAAEVYIRKLEAAKVATHSLGLESAGARRELGVLAGELLRGNFGALRGSGITLANQAGWLEKMMTLRGLGIAGVVGGIAASVVMLGKAWYEGGKEAEEFNKQLILTGNYAGKTSGQLQALARNISGNGVTQHAAAAVLAQVVGSGAFGGADVERIANVAARLQQATGQAVDETINQFKRLKEDPVNAVATLNESLHFLTASQFEQISAAQAMGDSQRAAELAMRAYSDAVIQRANAVKDNLGTLETAWNWVKNAASGAWDAMMGIGRNPDAAMKRQGAFAEWQAAEKERRQLAANLNVDPNYSGNNPLIKADAERLRIATQRAELLKQTYDEADKAYAKEGLAAAREKLRNEQQQQAIRNQQQFNQLLEAGLKPSERRARAQAEFNKLVEKNKQDAIDGIATRWTASDIEKIRASIDAKYKDPKTPKGRQYTTPAGSKAEEGAQAELLTLQAQLKTLQQHTDVNDVISKQRRDLWQAENQYAVLQEAAGRRQLSAQEKSLLAHKNETLEYKRQLADLGDKVARQQKLNNLADQANKFAQQQSAIRAGIKAQAEGLSSREANRRSTLEKLSETYAFNPDAQRKVLAEQQATYEAEDALRGNWLAGAKQGWAEYQDSATNVFSSVQQISQATFGGLANQLTLLNTTGKASFKEFTTSILKMIAQVIDQLIVAYTFQAAMGWIRGGSSSSNSGQSFAVPSYRPSGFDGGGYTGHGGKYEPAGIVHRGEFVFTKEATSRIGVSNLYRMMRGYASGGYVGNAASPASVSSGGVMVNMGGVYISSSNEQQSTQRPAIDSNGILKQLKPAIISVVSEQAQRPGTPLWKAIKEGR</sequence>
<name>A0A422ZPF2_KLEPN</name>
<dbReference type="Pfam" id="PF09718">
    <property type="entry name" value="Tape_meas_lam_C"/>
    <property type="match status" value="1"/>
</dbReference>
<accession>A0A422ZPF2</accession>
<evidence type="ECO:0000313" key="4">
    <source>
        <dbReference type="EMBL" id="ROG93068.1"/>
    </source>
</evidence>
<dbReference type="InterPro" id="IPR009628">
    <property type="entry name" value="Phage_tape_measure_N"/>
</dbReference>
<dbReference type="Pfam" id="PF06791">
    <property type="entry name" value="TMP_2"/>
    <property type="match status" value="1"/>
</dbReference>
<dbReference type="InterPro" id="IPR006431">
    <property type="entry name" value="Phage_tape_meas_C"/>
</dbReference>
<dbReference type="HAMAP" id="MF_04138">
    <property type="entry name" value="TMP_LAMBDA"/>
    <property type="match status" value="1"/>
</dbReference>
<dbReference type="AlphaFoldDB" id="A0A422ZPF2"/>
<feature type="coiled-coil region" evidence="1">
    <location>
        <begin position="661"/>
        <end position="708"/>
    </location>
</feature>
<evidence type="ECO:0000259" key="2">
    <source>
        <dbReference type="Pfam" id="PF06791"/>
    </source>
</evidence>
<dbReference type="EMBL" id="MPYG04000146">
    <property type="protein sequence ID" value="ROG93068.1"/>
    <property type="molecule type" value="Genomic_DNA"/>
</dbReference>
<proteinExistence type="inferred from homology"/>
<gene>
    <name evidence="4" type="ORF">BL124_00019080</name>
</gene>